<keyword evidence="3" id="KW-1185">Reference proteome</keyword>
<feature type="region of interest" description="Disordered" evidence="1">
    <location>
        <begin position="1"/>
        <end position="34"/>
    </location>
</feature>
<gene>
    <name evidence="2" type="ORF">niasHS_001046</name>
</gene>
<feature type="compositionally biased region" description="Polar residues" evidence="1">
    <location>
        <begin position="169"/>
        <end position="188"/>
    </location>
</feature>
<evidence type="ECO:0000313" key="2">
    <source>
        <dbReference type="EMBL" id="KAL3099058.1"/>
    </source>
</evidence>
<evidence type="ECO:0000313" key="3">
    <source>
        <dbReference type="Proteomes" id="UP001620645"/>
    </source>
</evidence>
<dbReference type="AlphaFoldDB" id="A0ABD2K877"/>
<feature type="compositionally biased region" description="Polar residues" evidence="1">
    <location>
        <begin position="21"/>
        <end position="34"/>
    </location>
</feature>
<feature type="region of interest" description="Disordered" evidence="1">
    <location>
        <begin position="169"/>
        <end position="197"/>
    </location>
</feature>
<name>A0ABD2K877_HETSC</name>
<accession>A0ABD2K877</accession>
<sequence>MDGRKEGERSTDDTRRRSGGVQKTSQTNNAFSRQQPAAGAVQLVAAGLAAGKALKGCGWVGGGVNVWRAGEDGRGGGREGEEWLAVAAALCRSSTHTAPRLSSSATAADPPPSLILLIAVWRCVCCCCRRCLTPAAGEREGREDDGWAAAAAAICAFLSSSAAIPCQSAVSHPQQQRVRPSLPGQHSTAKGKKREGGRGGEVLAALEGLSLGRRHRRQSCAVVVVPISGRGPASAFCAGSLVPPEAYAIDCDGRVRKRWNAKRTRQPN</sequence>
<organism evidence="2 3">
    <name type="scientific">Heterodera schachtii</name>
    <name type="common">Sugarbeet cyst nematode worm</name>
    <name type="synonym">Tylenchus schachtii</name>
    <dbReference type="NCBI Taxonomy" id="97005"/>
    <lineage>
        <taxon>Eukaryota</taxon>
        <taxon>Metazoa</taxon>
        <taxon>Ecdysozoa</taxon>
        <taxon>Nematoda</taxon>
        <taxon>Chromadorea</taxon>
        <taxon>Rhabditida</taxon>
        <taxon>Tylenchina</taxon>
        <taxon>Tylenchomorpha</taxon>
        <taxon>Tylenchoidea</taxon>
        <taxon>Heteroderidae</taxon>
        <taxon>Heteroderinae</taxon>
        <taxon>Heterodera</taxon>
    </lineage>
</organism>
<feature type="compositionally biased region" description="Basic and acidic residues" evidence="1">
    <location>
        <begin position="1"/>
        <end position="16"/>
    </location>
</feature>
<proteinExistence type="predicted"/>
<comment type="caution">
    <text evidence="2">The sequence shown here is derived from an EMBL/GenBank/DDBJ whole genome shotgun (WGS) entry which is preliminary data.</text>
</comment>
<evidence type="ECO:0000256" key="1">
    <source>
        <dbReference type="SAM" id="MobiDB-lite"/>
    </source>
</evidence>
<reference evidence="2 3" key="1">
    <citation type="submission" date="2024-10" db="EMBL/GenBank/DDBJ databases">
        <authorList>
            <person name="Kim D."/>
        </authorList>
    </citation>
    <scope>NUCLEOTIDE SEQUENCE [LARGE SCALE GENOMIC DNA]</scope>
    <source>
        <strain evidence="2">Taebaek</strain>
    </source>
</reference>
<protein>
    <submittedName>
        <fullName evidence="2">Uncharacterized protein</fullName>
    </submittedName>
</protein>
<dbReference type="EMBL" id="JBICCN010000042">
    <property type="protein sequence ID" value="KAL3099058.1"/>
    <property type="molecule type" value="Genomic_DNA"/>
</dbReference>
<dbReference type="Proteomes" id="UP001620645">
    <property type="component" value="Unassembled WGS sequence"/>
</dbReference>